<dbReference type="Pfam" id="PF05685">
    <property type="entry name" value="Uma2"/>
    <property type="match status" value="1"/>
</dbReference>
<accession>A0A919S5Y4</accession>
<protein>
    <recommendedName>
        <fullName evidence="1">Putative restriction endonuclease domain-containing protein</fullName>
    </recommendedName>
</protein>
<keyword evidence="3" id="KW-1185">Reference proteome</keyword>
<dbReference type="PANTHER" id="PTHR35400">
    <property type="entry name" value="SLR1083 PROTEIN"/>
    <property type="match status" value="1"/>
</dbReference>
<reference evidence="2" key="1">
    <citation type="submission" date="2021-03" db="EMBL/GenBank/DDBJ databases">
        <title>Whole genome shotgun sequence of Actinoplanes auranticolor NBRC 12245.</title>
        <authorList>
            <person name="Komaki H."/>
            <person name="Tamura T."/>
        </authorList>
    </citation>
    <scope>NUCLEOTIDE SEQUENCE</scope>
    <source>
        <strain evidence="2">NBRC 12245</strain>
    </source>
</reference>
<dbReference type="AlphaFoldDB" id="A0A919S5Y4"/>
<dbReference type="PANTHER" id="PTHR35400:SF3">
    <property type="entry name" value="SLL1072 PROTEIN"/>
    <property type="match status" value="1"/>
</dbReference>
<dbReference type="InterPro" id="IPR012296">
    <property type="entry name" value="Nuclease_put_TT1808"/>
</dbReference>
<dbReference type="EMBL" id="BOQL01000005">
    <property type="protein sequence ID" value="GIM63508.1"/>
    <property type="molecule type" value="Genomic_DNA"/>
</dbReference>
<evidence type="ECO:0000313" key="3">
    <source>
        <dbReference type="Proteomes" id="UP000681340"/>
    </source>
</evidence>
<organism evidence="2 3">
    <name type="scientific">Actinoplanes auranticolor</name>
    <dbReference type="NCBI Taxonomy" id="47988"/>
    <lineage>
        <taxon>Bacteria</taxon>
        <taxon>Bacillati</taxon>
        <taxon>Actinomycetota</taxon>
        <taxon>Actinomycetes</taxon>
        <taxon>Micromonosporales</taxon>
        <taxon>Micromonosporaceae</taxon>
        <taxon>Actinoplanes</taxon>
    </lineage>
</organism>
<dbReference type="InterPro" id="IPR011335">
    <property type="entry name" value="Restrct_endonuc-II-like"/>
</dbReference>
<proteinExistence type="predicted"/>
<feature type="domain" description="Putative restriction endonuclease" evidence="1">
    <location>
        <begin position="20"/>
        <end position="158"/>
    </location>
</feature>
<dbReference type="Gene3D" id="3.90.1570.10">
    <property type="entry name" value="tt1808, chain A"/>
    <property type="match status" value="1"/>
</dbReference>
<dbReference type="SUPFAM" id="SSF52980">
    <property type="entry name" value="Restriction endonuclease-like"/>
    <property type="match status" value="1"/>
</dbReference>
<evidence type="ECO:0000313" key="2">
    <source>
        <dbReference type="EMBL" id="GIM63508.1"/>
    </source>
</evidence>
<dbReference type="InterPro" id="IPR008538">
    <property type="entry name" value="Uma2"/>
</dbReference>
<gene>
    <name evidence="2" type="ORF">Aau02nite_04480</name>
</gene>
<comment type="caution">
    <text evidence="2">The sequence shown here is derived from an EMBL/GenBank/DDBJ whole genome shotgun (WGS) entry which is preliminary data.</text>
</comment>
<dbReference type="Proteomes" id="UP000681340">
    <property type="component" value="Unassembled WGS sequence"/>
</dbReference>
<sequence length="188" mass="19902">MAGMSVEAYGRLPAVVTLDDLAAMNNADQHGHRFELSPEGALSVMPPPDSEHAAIASRIFAWLILAGWPAEQLLQAAGIQIPGQEGAGGRIPDLTIWASPQPRSVWLSVTDLLLVVEIVSSGSAAMDQAIKIHEYAQAGIPRYWVIDRNAAQTATLHVLGADKIYEVAAKMPLAGLLQTAPADHNIGG</sequence>
<name>A0A919S5Y4_9ACTN</name>
<evidence type="ECO:0000259" key="1">
    <source>
        <dbReference type="Pfam" id="PF05685"/>
    </source>
</evidence>
<dbReference type="CDD" id="cd06260">
    <property type="entry name" value="DUF820-like"/>
    <property type="match status" value="1"/>
</dbReference>